<sequence length="83" mass="9899">MSEELVIRARKQAIENNVLRWNYVEKILQVWTTKKFTTIEEVEADKLRFVARKQQQRTYNPIDKCKKRLSLIGFINAMDISVI</sequence>
<evidence type="ECO:0000313" key="3">
    <source>
        <dbReference type="EMBL" id="TQR28977.1"/>
    </source>
</evidence>
<dbReference type="EMBL" id="SADV01000021">
    <property type="protein sequence ID" value="TQR28977.1"/>
    <property type="molecule type" value="Genomic_DNA"/>
</dbReference>
<dbReference type="Gene3D" id="1.10.10.630">
    <property type="entry name" value="DnaD domain-like"/>
    <property type="match status" value="1"/>
</dbReference>
<dbReference type="InterPro" id="IPR034829">
    <property type="entry name" value="DnaD-like_sf"/>
</dbReference>
<accession>A0A544U9Z3</accession>
<dbReference type="Proteomes" id="UP000317944">
    <property type="component" value="Unassembled WGS sequence"/>
</dbReference>
<proteinExistence type="inferred from homology"/>
<evidence type="ECO:0000313" key="4">
    <source>
        <dbReference type="Proteomes" id="UP000317944"/>
    </source>
</evidence>
<feature type="domain" description="DnaB/C C-terminal" evidence="2">
    <location>
        <begin position="1"/>
        <end position="45"/>
    </location>
</feature>
<organism evidence="3 4">
    <name type="scientific">Lysinibacillus sphaericus</name>
    <name type="common">Bacillus sphaericus</name>
    <dbReference type="NCBI Taxonomy" id="1421"/>
    <lineage>
        <taxon>Bacteria</taxon>
        <taxon>Bacillati</taxon>
        <taxon>Bacillota</taxon>
        <taxon>Bacilli</taxon>
        <taxon>Bacillales</taxon>
        <taxon>Bacillaceae</taxon>
        <taxon>Lysinibacillus</taxon>
    </lineage>
</organism>
<evidence type="ECO:0000259" key="2">
    <source>
        <dbReference type="Pfam" id="PF07261"/>
    </source>
</evidence>
<dbReference type="NCBIfam" id="TIGR01446">
    <property type="entry name" value="DnaD_dom"/>
    <property type="match status" value="1"/>
</dbReference>
<dbReference type="Pfam" id="PF07261">
    <property type="entry name" value="DnaB_2"/>
    <property type="match status" value="1"/>
</dbReference>
<dbReference type="SUPFAM" id="SSF158499">
    <property type="entry name" value="DnaD domain-like"/>
    <property type="match status" value="1"/>
</dbReference>
<comment type="similarity">
    <text evidence="1">Belongs to the DnaB/DnaD family.</text>
</comment>
<comment type="caution">
    <text evidence="3">The sequence shown here is derived from an EMBL/GenBank/DDBJ whole genome shotgun (WGS) entry which is preliminary data.</text>
</comment>
<protein>
    <submittedName>
        <fullName evidence="3">DnaD domain protein</fullName>
    </submittedName>
</protein>
<dbReference type="InterPro" id="IPR006343">
    <property type="entry name" value="DnaB/C_C"/>
</dbReference>
<dbReference type="OrthoDB" id="9803733at2"/>
<gene>
    <name evidence="3" type="ORF">C7Y47_18980</name>
</gene>
<reference evidence="3 4" key="1">
    <citation type="submission" date="2018-03" db="EMBL/GenBank/DDBJ databases">
        <title>Aerobic endospore-forming bacteria genome sequencing and assembly.</title>
        <authorList>
            <person name="Cavalcante D.A."/>
            <person name="Driks A."/>
            <person name="Putonti C."/>
            <person name="De-Souza M.T."/>
        </authorList>
    </citation>
    <scope>NUCLEOTIDE SEQUENCE [LARGE SCALE GENOMIC DNA]</scope>
    <source>
        <strain evidence="3 4">SDF0037</strain>
    </source>
</reference>
<name>A0A544U9Z3_LYSSH</name>
<evidence type="ECO:0000256" key="1">
    <source>
        <dbReference type="ARBA" id="ARBA00093462"/>
    </source>
</evidence>
<dbReference type="AlphaFoldDB" id="A0A544U9Z3"/>